<sequence>MSPTPSVVAFPPVPYPTSLTPRPDDRRQPPASIFEHQQRKSLSRNVSCTKTGKEPEDSTEHLAPEATALSPRASNVSNADLVCGMEDLGSPSSFHTAMDLISPTFGDVGPGIPLSPVPVTPKTSTSITSFMSEMSTLGPLVTHQDIKDNENWEDKHRVAQKKKLEHMLGDGIVVGMDTGSGETKARCLAERKTDELNMDDWELIAENGNTSKSKLERTLGQGADSAHVALKAEYRKRPGDSLDLGRNSQEETTESAVVPLLKAIPASIKSMIEGPSTSTTTLTRPNLLTVSSETSAKLFENEERGEMTDDELKVVNDLDPAERKILLKRTRKLERVLGETLKGADADELEIGHRTRVSLDATSQSTFDRSQPEIELQRLSLESARAMVLSPLDQIVNDRDSSNANSSKDDNLEPSPEDDITAGGTSSPRAVVQTRARRYSSPTSPGNDAWHYDDDVLGDLAGPNYFPRELSSVKRERRQRRLQMIKLNRLLGARVPFELLGTARKPIFSSFVVQESNTTESNDETKAEDIAKKTRAVKVTSKMYYVFSELPPPNRYLADSSFDPHTPSLTSRRQRSSRSALQAHVDSYYQSIQSIRCLLENDRQSLEHVIGDIQEDAVPVDGILKEIGNDLASAAEQEAGEAHGLQRQRSLSTPCISTGLPSDRRSAKIANASPQATDNLDFESLPSLRRRAAKLNSFFGDPRIGSGHIGRQRKQYIITDKKVALEKLLLELEDNASFDAEQGDLEEEELAEIRSQLLSVRRSASLIVAPDAAIINAP</sequence>
<dbReference type="Proteomes" id="UP001234202">
    <property type="component" value="Unassembled WGS sequence"/>
</dbReference>
<name>A0ACC2X724_9TREE</name>
<comment type="caution">
    <text evidence="1">The sequence shown here is derived from an EMBL/GenBank/DDBJ whole genome shotgun (WGS) entry which is preliminary data.</text>
</comment>
<accession>A0ACC2X724</accession>
<dbReference type="EMBL" id="JASBWV010000024">
    <property type="protein sequence ID" value="KAJ9119405.1"/>
    <property type="molecule type" value="Genomic_DNA"/>
</dbReference>
<evidence type="ECO:0000313" key="2">
    <source>
        <dbReference type="Proteomes" id="UP001234202"/>
    </source>
</evidence>
<reference evidence="1" key="1">
    <citation type="submission" date="2023-04" db="EMBL/GenBank/DDBJ databases">
        <title>Draft Genome sequencing of Naganishia species isolated from polar environments using Oxford Nanopore Technology.</title>
        <authorList>
            <person name="Leo P."/>
            <person name="Venkateswaran K."/>
        </authorList>
    </citation>
    <scope>NUCLEOTIDE SEQUENCE</scope>
    <source>
        <strain evidence="1">DBVPG 5303</strain>
    </source>
</reference>
<proteinExistence type="predicted"/>
<protein>
    <submittedName>
        <fullName evidence="1">Uncharacterized protein</fullName>
    </submittedName>
</protein>
<gene>
    <name evidence="1" type="ORF">QFC24_005638</name>
</gene>
<evidence type="ECO:0000313" key="1">
    <source>
        <dbReference type="EMBL" id="KAJ9119405.1"/>
    </source>
</evidence>
<organism evidence="1 2">
    <name type="scientific">Naganishia onofrii</name>
    <dbReference type="NCBI Taxonomy" id="1851511"/>
    <lineage>
        <taxon>Eukaryota</taxon>
        <taxon>Fungi</taxon>
        <taxon>Dikarya</taxon>
        <taxon>Basidiomycota</taxon>
        <taxon>Agaricomycotina</taxon>
        <taxon>Tremellomycetes</taxon>
        <taxon>Filobasidiales</taxon>
        <taxon>Filobasidiaceae</taxon>
        <taxon>Naganishia</taxon>
    </lineage>
</organism>
<keyword evidence="2" id="KW-1185">Reference proteome</keyword>